<evidence type="ECO:0000256" key="4">
    <source>
        <dbReference type="ARBA" id="ARBA00022737"/>
    </source>
</evidence>
<reference evidence="11" key="2">
    <citation type="submission" date="2025-08" db="UniProtKB">
        <authorList>
            <consortium name="Ensembl"/>
        </authorList>
    </citation>
    <scope>IDENTIFICATION</scope>
</reference>
<dbReference type="GO" id="GO:0046872">
    <property type="term" value="F:metal ion binding"/>
    <property type="evidence" value="ECO:0007669"/>
    <property type="project" value="UniProtKB-KW"/>
</dbReference>
<dbReference type="InParanoid" id="H3C3M3"/>
<dbReference type="GO" id="GO:0035556">
    <property type="term" value="P:intracellular signal transduction"/>
    <property type="evidence" value="ECO:0007669"/>
    <property type="project" value="InterPro"/>
</dbReference>
<dbReference type="InterPro" id="IPR001192">
    <property type="entry name" value="PI-PLC_fam"/>
</dbReference>
<evidence type="ECO:0000256" key="5">
    <source>
        <dbReference type="ARBA" id="ARBA00022801"/>
    </source>
</evidence>
<dbReference type="GO" id="GO:0016042">
    <property type="term" value="P:lipid catabolic process"/>
    <property type="evidence" value="ECO:0007669"/>
    <property type="project" value="UniProtKB-KW"/>
</dbReference>
<keyword evidence="12" id="KW-1185">Reference proteome</keyword>
<evidence type="ECO:0000256" key="9">
    <source>
        <dbReference type="ARBA" id="ARBA00023224"/>
    </source>
</evidence>
<accession>H3C3M3</accession>
<dbReference type="Gene3D" id="2.30.29.30">
    <property type="entry name" value="Pleckstrin-homology domain (PH domain)/Phosphotyrosine-binding domain (PTB)"/>
    <property type="match status" value="1"/>
</dbReference>
<evidence type="ECO:0000256" key="8">
    <source>
        <dbReference type="ARBA" id="ARBA00023098"/>
    </source>
</evidence>
<dbReference type="InterPro" id="IPR011993">
    <property type="entry name" value="PH-like_dom_sf"/>
</dbReference>
<evidence type="ECO:0000256" key="10">
    <source>
        <dbReference type="ARBA" id="ARBA00023674"/>
    </source>
</evidence>
<sequence>GVQDDQDVRRMLQGSSMVKVRSPHWQKRRTLKLLEDGVTVWCQSHKASSRAKEQQSFSVMEVECVLEGCQSETFRHMAGSVPEGQCLTVVFKGARKSLDLLCQSQEEAQLWARGI</sequence>
<evidence type="ECO:0000313" key="11">
    <source>
        <dbReference type="Ensembl" id="ENSTNIP00000002842.1"/>
    </source>
</evidence>
<keyword evidence="4" id="KW-0677">Repeat</keyword>
<keyword evidence="3" id="KW-0479">Metal-binding</keyword>
<dbReference type="PANTHER" id="PTHR10336">
    <property type="entry name" value="PHOSPHOINOSITIDE-SPECIFIC PHOSPHOLIPASE C FAMILY PROTEIN"/>
    <property type="match status" value="1"/>
</dbReference>
<dbReference type="HOGENOM" id="CLU_143877_0_0_1"/>
<comment type="catalytic activity">
    <reaction evidence="10">
        <text>a 1,2-diacyl-sn-glycero-3-phospho-(1D-myo-inositol-4,5-bisphosphate) + H2O = 1D-myo-inositol 1,4,5-trisphosphate + a 1,2-diacyl-sn-glycerol + H(+)</text>
        <dbReference type="Rhea" id="RHEA:33179"/>
        <dbReference type="ChEBI" id="CHEBI:15377"/>
        <dbReference type="ChEBI" id="CHEBI:15378"/>
        <dbReference type="ChEBI" id="CHEBI:17815"/>
        <dbReference type="ChEBI" id="CHEBI:58456"/>
        <dbReference type="ChEBI" id="CHEBI:203600"/>
        <dbReference type="EC" id="3.1.4.11"/>
    </reaction>
    <physiologicalReaction direction="left-to-right" evidence="10">
        <dbReference type="Rhea" id="RHEA:33180"/>
    </physiologicalReaction>
</comment>
<evidence type="ECO:0000256" key="1">
    <source>
        <dbReference type="ARBA" id="ARBA00001913"/>
    </source>
</evidence>
<dbReference type="SUPFAM" id="SSF50729">
    <property type="entry name" value="PH domain-like"/>
    <property type="match status" value="1"/>
</dbReference>
<dbReference type="Proteomes" id="UP000007303">
    <property type="component" value="Unassembled WGS sequence"/>
</dbReference>
<name>H3C3M3_TETNG</name>
<evidence type="ECO:0000256" key="2">
    <source>
        <dbReference type="ARBA" id="ARBA00012368"/>
    </source>
</evidence>
<dbReference type="GO" id="GO:0004435">
    <property type="term" value="F:phosphatidylinositol-4,5-bisphosphate phospholipase C activity"/>
    <property type="evidence" value="ECO:0007669"/>
    <property type="project" value="UniProtKB-EC"/>
</dbReference>
<dbReference type="EC" id="3.1.4.11" evidence="2"/>
<dbReference type="AlphaFoldDB" id="H3C3M3"/>
<protein>
    <recommendedName>
        <fullName evidence="2">phosphoinositide phospholipase C</fullName>
        <ecNumber evidence="2">3.1.4.11</ecNumber>
    </recommendedName>
</protein>
<comment type="cofactor">
    <cofactor evidence="1">
        <name>Ca(2+)</name>
        <dbReference type="ChEBI" id="CHEBI:29108"/>
    </cofactor>
</comment>
<dbReference type="FunFam" id="2.30.29.30:FF:000088">
    <property type="entry name" value="Phosphoinositide phospholipase C"/>
    <property type="match status" value="1"/>
</dbReference>
<keyword evidence="9" id="KW-0807">Transducer</keyword>
<reference evidence="12" key="1">
    <citation type="journal article" date="2004" name="Nature">
        <title>Genome duplication in the teleost fish Tetraodon nigroviridis reveals the early vertebrate proto-karyotype.</title>
        <authorList>
            <person name="Jaillon O."/>
            <person name="Aury J.-M."/>
            <person name="Brunet F."/>
            <person name="Petit J.-L."/>
            <person name="Stange-Thomann N."/>
            <person name="Mauceli E."/>
            <person name="Bouneau L."/>
            <person name="Fischer C."/>
            <person name="Ozouf-Costaz C."/>
            <person name="Bernot A."/>
            <person name="Nicaud S."/>
            <person name="Jaffe D."/>
            <person name="Fisher S."/>
            <person name="Lutfalla G."/>
            <person name="Dossat C."/>
            <person name="Segurens B."/>
            <person name="Dasilva C."/>
            <person name="Salanoubat M."/>
            <person name="Levy M."/>
            <person name="Boudet N."/>
            <person name="Castellano S."/>
            <person name="Anthouard V."/>
            <person name="Jubin C."/>
            <person name="Castelli V."/>
            <person name="Katinka M."/>
            <person name="Vacherie B."/>
            <person name="Biemont C."/>
            <person name="Skalli Z."/>
            <person name="Cattolico L."/>
            <person name="Poulain J."/>
            <person name="De Berardinis V."/>
            <person name="Cruaud C."/>
            <person name="Duprat S."/>
            <person name="Brottier P."/>
            <person name="Coutanceau J.-P."/>
            <person name="Gouzy J."/>
            <person name="Parra G."/>
            <person name="Lardier G."/>
            <person name="Chapple C."/>
            <person name="McKernan K.J."/>
            <person name="McEwan P."/>
            <person name="Bosak S."/>
            <person name="Kellis M."/>
            <person name="Volff J.-N."/>
            <person name="Guigo R."/>
            <person name="Zody M.C."/>
            <person name="Mesirov J."/>
            <person name="Lindblad-Toh K."/>
            <person name="Birren B."/>
            <person name="Nusbaum C."/>
            <person name="Kahn D."/>
            <person name="Robinson-Rechavi M."/>
            <person name="Laudet V."/>
            <person name="Schachter V."/>
            <person name="Quetier F."/>
            <person name="Saurin W."/>
            <person name="Scarpelli C."/>
            <person name="Wincker P."/>
            <person name="Lander E.S."/>
            <person name="Weissenbach J."/>
            <person name="Roest Crollius H."/>
        </authorList>
    </citation>
    <scope>NUCLEOTIDE SEQUENCE [LARGE SCALE GENOMIC DNA]</scope>
</reference>
<dbReference type="OMA" id="RCFTITF"/>
<evidence type="ECO:0000256" key="6">
    <source>
        <dbReference type="ARBA" id="ARBA00022837"/>
    </source>
</evidence>
<dbReference type="GeneTree" id="ENSGT00940000156993"/>
<dbReference type="Ensembl" id="ENSTNIT00000000325.1">
    <property type="protein sequence ID" value="ENSTNIP00000002842.1"/>
    <property type="gene ID" value="ENSTNIG00000001283.1"/>
</dbReference>
<keyword evidence="8" id="KW-0443">Lipid metabolism</keyword>
<organism evidence="11 12">
    <name type="scientific">Tetraodon nigroviridis</name>
    <name type="common">Spotted green pufferfish</name>
    <name type="synonym">Chelonodon nigroviridis</name>
    <dbReference type="NCBI Taxonomy" id="99883"/>
    <lineage>
        <taxon>Eukaryota</taxon>
        <taxon>Metazoa</taxon>
        <taxon>Chordata</taxon>
        <taxon>Craniata</taxon>
        <taxon>Vertebrata</taxon>
        <taxon>Euteleostomi</taxon>
        <taxon>Actinopterygii</taxon>
        <taxon>Neopterygii</taxon>
        <taxon>Teleostei</taxon>
        <taxon>Neoteleostei</taxon>
        <taxon>Acanthomorphata</taxon>
        <taxon>Eupercaria</taxon>
        <taxon>Tetraodontiformes</taxon>
        <taxon>Tetradontoidea</taxon>
        <taxon>Tetraodontidae</taxon>
        <taxon>Tetraodon</taxon>
    </lineage>
</organism>
<keyword evidence="6" id="KW-0106">Calcium</keyword>
<evidence type="ECO:0000313" key="12">
    <source>
        <dbReference type="Proteomes" id="UP000007303"/>
    </source>
</evidence>
<keyword evidence="5" id="KW-0378">Hydrolase</keyword>
<evidence type="ECO:0000256" key="3">
    <source>
        <dbReference type="ARBA" id="ARBA00022723"/>
    </source>
</evidence>
<keyword evidence="7" id="KW-0442">Lipid degradation</keyword>
<dbReference type="GO" id="GO:0005886">
    <property type="term" value="C:plasma membrane"/>
    <property type="evidence" value="ECO:0007669"/>
    <property type="project" value="TreeGrafter"/>
</dbReference>
<evidence type="ECO:0000256" key="7">
    <source>
        <dbReference type="ARBA" id="ARBA00022963"/>
    </source>
</evidence>
<proteinExistence type="predicted"/>
<dbReference type="PANTHER" id="PTHR10336:SF153">
    <property type="entry name" value="PHOSPHOINOSITIDE PHOSPHOLIPASE C"/>
    <property type="match status" value="1"/>
</dbReference>
<reference evidence="11" key="3">
    <citation type="submission" date="2025-09" db="UniProtKB">
        <authorList>
            <consortium name="Ensembl"/>
        </authorList>
    </citation>
    <scope>IDENTIFICATION</scope>
</reference>